<comment type="caution">
    <text evidence="7">The sequence shown here is derived from an EMBL/GenBank/DDBJ whole genome shotgun (WGS) entry which is preliminary data.</text>
</comment>
<evidence type="ECO:0000256" key="2">
    <source>
        <dbReference type="ARBA" id="ARBA00005679"/>
    </source>
</evidence>
<evidence type="ECO:0008006" key="9">
    <source>
        <dbReference type="Google" id="ProtNLM"/>
    </source>
</evidence>
<evidence type="ECO:0000313" key="7">
    <source>
        <dbReference type="EMBL" id="KAJ8956509.1"/>
    </source>
</evidence>
<reference evidence="7" key="1">
    <citation type="journal article" date="2023" name="Insect Mol. Biol.">
        <title>Genome sequencing provides insights into the evolution of gene families encoding plant cell wall-degrading enzymes in longhorned beetles.</title>
        <authorList>
            <person name="Shin N.R."/>
            <person name="Okamura Y."/>
            <person name="Kirsch R."/>
            <person name="Pauchet Y."/>
        </authorList>
    </citation>
    <scope>NUCLEOTIDE SEQUENCE</scope>
    <source>
        <strain evidence="7">AMC_N1</strain>
    </source>
</reference>
<dbReference type="Gene3D" id="3.40.30.10">
    <property type="entry name" value="Glutaredoxin"/>
    <property type="match status" value="1"/>
</dbReference>
<feature type="non-terminal residue" evidence="7">
    <location>
        <position position="1"/>
    </location>
</feature>
<evidence type="ECO:0000256" key="3">
    <source>
        <dbReference type="ARBA" id="ARBA00022525"/>
    </source>
</evidence>
<feature type="signal peptide" evidence="6">
    <location>
        <begin position="1"/>
        <end position="16"/>
    </location>
</feature>
<dbReference type="GO" id="GO:0016671">
    <property type="term" value="F:oxidoreductase activity, acting on a sulfur group of donors, disulfide as acceptor"/>
    <property type="evidence" value="ECO:0007669"/>
    <property type="project" value="InterPro"/>
</dbReference>
<accession>A0AAV8YXE6</accession>
<proteinExistence type="inferred from homology"/>
<evidence type="ECO:0000256" key="5">
    <source>
        <dbReference type="ARBA" id="ARBA00023180"/>
    </source>
</evidence>
<evidence type="ECO:0000256" key="4">
    <source>
        <dbReference type="ARBA" id="ARBA00022729"/>
    </source>
</evidence>
<protein>
    <recommendedName>
        <fullName evidence="9">Gamma-interferon-inducible lysosomal thiol reductase</fullName>
    </recommendedName>
</protein>
<name>A0AAV8YXE6_9CUCU</name>
<dbReference type="AlphaFoldDB" id="A0AAV8YXE6"/>
<comment type="subcellular location">
    <subcellularLocation>
        <location evidence="1">Secreted</location>
    </subcellularLocation>
</comment>
<evidence type="ECO:0000256" key="1">
    <source>
        <dbReference type="ARBA" id="ARBA00004613"/>
    </source>
</evidence>
<dbReference type="PANTHER" id="PTHR13234:SF8">
    <property type="entry name" value="GAMMA-INTERFERON-INDUCIBLE LYSOSOMAL THIOL REDUCTASE"/>
    <property type="match status" value="1"/>
</dbReference>
<dbReference type="EMBL" id="JAPWTK010000029">
    <property type="protein sequence ID" value="KAJ8956509.1"/>
    <property type="molecule type" value="Genomic_DNA"/>
</dbReference>
<keyword evidence="4 6" id="KW-0732">Signal</keyword>
<evidence type="ECO:0000313" key="8">
    <source>
        <dbReference type="Proteomes" id="UP001162162"/>
    </source>
</evidence>
<keyword evidence="3" id="KW-0964">Secreted</keyword>
<sequence length="210" mass="24009">HLFYSLFFFSFQVALNVSLYYEAMCPDSMRFIATQLFPHYRDIANYIDLELVPYGKAIHNQKDGRWEFSCQHGPAECKGNMYQSCALSLNSGAEKDVDFVNCIMRKRNPSHLGNVEFCARRFQLDAEKLKSCANSEEGDRLLAANGDKTWELDPNISFVPTIVYDGVFDQTSQDQSLRDFVAVVCSKIVEAKPTVCDGRRLPKANHWGYY</sequence>
<dbReference type="GO" id="GO:0005576">
    <property type="term" value="C:extracellular region"/>
    <property type="evidence" value="ECO:0007669"/>
    <property type="project" value="UniProtKB-SubCell"/>
</dbReference>
<dbReference type="Proteomes" id="UP001162162">
    <property type="component" value="Unassembled WGS sequence"/>
</dbReference>
<dbReference type="SUPFAM" id="SSF52833">
    <property type="entry name" value="Thioredoxin-like"/>
    <property type="match status" value="1"/>
</dbReference>
<dbReference type="InterPro" id="IPR004911">
    <property type="entry name" value="Interferon-induced_GILT"/>
</dbReference>
<gene>
    <name evidence="7" type="ORF">NQ318_019227</name>
</gene>
<evidence type="ECO:0000256" key="6">
    <source>
        <dbReference type="SAM" id="SignalP"/>
    </source>
</evidence>
<feature type="chain" id="PRO_5043552542" description="Gamma-interferon-inducible lysosomal thiol reductase" evidence="6">
    <location>
        <begin position="17"/>
        <end position="210"/>
    </location>
</feature>
<dbReference type="InterPro" id="IPR036249">
    <property type="entry name" value="Thioredoxin-like_sf"/>
</dbReference>
<keyword evidence="5" id="KW-0325">Glycoprotein</keyword>
<comment type="similarity">
    <text evidence="2">Belongs to the GILT family.</text>
</comment>
<dbReference type="PANTHER" id="PTHR13234">
    <property type="entry name" value="GAMMA-INTERFERON INDUCIBLE LYSOSOMAL THIOL REDUCTASE GILT"/>
    <property type="match status" value="1"/>
</dbReference>
<organism evidence="7 8">
    <name type="scientific">Aromia moschata</name>
    <dbReference type="NCBI Taxonomy" id="1265417"/>
    <lineage>
        <taxon>Eukaryota</taxon>
        <taxon>Metazoa</taxon>
        <taxon>Ecdysozoa</taxon>
        <taxon>Arthropoda</taxon>
        <taxon>Hexapoda</taxon>
        <taxon>Insecta</taxon>
        <taxon>Pterygota</taxon>
        <taxon>Neoptera</taxon>
        <taxon>Endopterygota</taxon>
        <taxon>Coleoptera</taxon>
        <taxon>Polyphaga</taxon>
        <taxon>Cucujiformia</taxon>
        <taxon>Chrysomeloidea</taxon>
        <taxon>Cerambycidae</taxon>
        <taxon>Cerambycinae</taxon>
        <taxon>Callichromatini</taxon>
        <taxon>Aromia</taxon>
    </lineage>
</organism>
<dbReference type="Pfam" id="PF03227">
    <property type="entry name" value="GILT"/>
    <property type="match status" value="1"/>
</dbReference>
<keyword evidence="8" id="KW-1185">Reference proteome</keyword>